<dbReference type="Gene3D" id="2.30.40.10">
    <property type="entry name" value="Urease, subunit C, domain 1"/>
    <property type="match status" value="1"/>
</dbReference>
<organism evidence="9 10">
    <name type="scientific">Dyella kyungheensis</name>
    <dbReference type="NCBI Taxonomy" id="1242174"/>
    <lineage>
        <taxon>Bacteria</taxon>
        <taxon>Pseudomonadati</taxon>
        <taxon>Pseudomonadota</taxon>
        <taxon>Gammaproteobacteria</taxon>
        <taxon>Lysobacterales</taxon>
        <taxon>Rhodanobacteraceae</taxon>
        <taxon>Dyella</taxon>
    </lineage>
</organism>
<feature type="binding site" evidence="7">
    <location>
        <position position="146"/>
    </location>
    <ligand>
        <name>4-imidazolone-5-propanoate</name>
        <dbReference type="ChEBI" id="CHEBI:77893"/>
    </ligand>
</feature>
<evidence type="ECO:0000259" key="8">
    <source>
        <dbReference type="Pfam" id="PF01979"/>
    </source>
</evidence>
<keyword evidence="3 7" id="KW-0378">Hydrolase</keyword>
<evidence type="ECO:0000256" key="1">
    <source>
        <dbReference type="ARBA" id="ARBA00012864"/>
    </source>
</evidence>
<keyword evidence="5 7" id="KW-0862">Zinc</keyword>
<gene>
    <name evidence="7" type="primary">hutI</name>
    <name evidence="9" type="ORF">ISP20_08025</name>
</gene>
<dbReference type="RefSeq" id="WP_204635522.1">
    <property type="nucleotide sequence ID" value="NZ_JADIKC010000003.1"/>
</dbReference>
<comment type="similarity">
    <text evidence="7">Belongs to the metallo-dependent hydrolases superfamily. HutI family.</text>
</comment>
<keyword evidence="6 7" id="KW-0408">Iron</keyword>
<evidence type="ECO:0000313" key="9">
    <source>
        <dbReference type="EMBL" id="MBM7121107.1"/>
    </source>
</evidence>
<dbReference type="InterPro" id="IPR005920">
    <property type="entry name" value="HutI"/>
</dbReference>
<comment type="catalytic activity">
    <reaction evidence="7">
        <text>4-imidazolone-5-propanoate + H2O = N-formimidoyl-L-glutamate</text>
        <dbReference type="Rhea" id="RHEA:23660"/>
        <dbReference type="ChEBI" id="CHEBI:15377"/>
        <dbReference type="ChEBI" id="CHEBI:58928"/>
        <dbReference type="ChEBI" id="CHEBI:77893"/>
        <dbReference type="EC" id="3.5.2.7"/>
    </reaction>
</comment>
<feature type="binding site" evidence="7">
    <location>
        <position position="247"/>
    </location>
    <ligand>
        <name>4-imidazolone-5-propanoate</name>
        <dbReference type="ChEBI" id="CHEBI:77893"/>
    </ligand>
</feature>
<dbReference type="Gene3D" id="3.20.20.140">
    <property type="entry name" value="Metal-dependent hydrolases"/>
    <property type="match status" value="1"/>
</dbReference>
<dbReference type="HAMAP" id="MF_00372">
    <property type="entry name" value="HutI"/>
    <property type="match status" value="1"/>
</dbReference>
<dbReference type="SUPFAM" id="SSF51338">
    <property type="entry name" value="Composite domain of metallo-dependent hydrolases"/>
    <property type="match status" value="1"/>
</dbReference>
<dbReference type="EMBL" id="JADIKC010000003">
    <property type="protein sequence ID" value="MBM7121107.1"/>
    <property type="molecule type" value="Genomic_DNA"/>
</dbReference>
<dbReference type="GO" id="GO:0050480">
    <property type="term" value="F:imidazolonepropionase activity"/>
    <property type="evidence" value="ECO:0007669"/>
    <property type="project" value="UniProtKB-EC"/>
</dbReference>
<feature type="binding site" evidence="7">
    <location>
        <position position="321"/>
    </location>
    <ligand>
        <name>N-formimidoyl-L-glutamate</name>
        <dbReference type="ChEBI" id="CHEBI:58928"/>
    </ligand>
</feature>
<keyword evidence="7" id="KW-0963">Cytoplasm</keyword>
<evidence type="ECO:0000313" key="10">
    <source>
        <dbReference type="Proteomes" id="UP001430065"/>
    </source>
</evidence>
<feature type="domain" description="Amidohydrolase-related" evidence="8">
    <location>
        <begin position="65"/>
        <end position="403"/>
    </location>
</feature>
<keyword evidence="2 7" id="KW-0479">Metal-binding</keyword>
<comment type="caution">
    <text evidence="9">The sequence shown here is derived from an EMBL/GenBank/DDBJ whole genome shotgun (WGS) entry which is preliminary data.</text>
</comment>
<reference evidence="9 10" key="1">
    <citation type="submission" date="2020-10" db="EMBL/GenBank/DDBJ databases">
        <title>Phylogeny of dyella-like bacteria.</title>
        <authorList>
            <person name="Fu J."/>
        </authorList>
    </citation>
    <scope>NUCLEOTIDE SEQUENCE [LARGE SCALE GENOMIC DNA]</scope>
    <source>
        <strain evidence="9 10">THG-B117</strain>
    </source>
</reference>
<feature type="binding site" evidence="7">
    <location>
        <position position="76"/>
    </location>
    <ligand>
        <name>Zn(2+)</name>
        <dbReference type="ChEBI" id="CHEBI:29105"/>
    </ligand>
</feature>
<dbReference type="CDD" id="cd01296">
    <property type="entry name" value="Imidazolone-5PH"/>
    <property type="match status" value="1"/>
</dbReference>
<feature type="binding site" evidence="7">
    <location>
        <position position="319"/>
    </location>
    <ligand>
        <name>Zn(2+)</name>
        <dbReference type="ChEBI" id="CHEBI:29105"/>
    </ligand>
</feature>
<evidence type="ECO:0000256" key="5">
    <source>
        <dbReference type="ARBA" id="ARBA00022833"/>
    </source>
</evidence>
<dbReference type="InterPro" id="IPR011059">
    <property type="entry name" value="Metal-dep_hydrolase_composite"/>
</dbReference>
<dbReference type="EC" id="3.5.2.7" evidence="1 7"/>
<feature type="binding site" evidence="7">
    <location>
        <position position="324"/>
    </location>
    <ligand>
        <name>4-imidazolone-5-propanoate</name>
        <dbReference type="ChEBI" id="CHEBI:77893"/>
    </ligand>
</feature>
<dbReference type="PANTHER" id="PTHR42752:SF1">
    <property type="entry name" value="IMIDAZOLONEPROPIONASE-RELATED"/>
    <property type="match status" value="1"/>
</dbReference>
<feature type="binding site" evidence="7">
    <location>
        <position position="244"/>
    </location>
    <ligand>
        <name>Zn(2+)</name>
        <dbReference type="ChEBI" id="CHEBI:29105"/>
    </ligand>
</feature>
<evidence type="ECO:0000256" key="3">
    <source>
        <dbReference type="ARBA" id="ARBA00022801"/>
    </source>
</evidence>
<feature type="binding site" evidence="7">
    <location>
        <position position="146"/>
    </location>
    <ligand>
        <name>N-formimidoyl-L-glutamate</name>
        <dbReference type="ChEBI" id="CHEBI:58928"/>
    </ligand>
</feature>
<feature type="binding site" evidence="7">
    <location>
        <position position="74"/>
    </location>
    <ligand>
        <name>Zn(2+)</name>
        <dbReference type="ChEBI" id="CHEBI:29105"/>
    </ligand>
</feature>
<feature type="binding site" evidence="7">
    <location>
        <position position="319"/>
    </location>
    <ligand>
        <name>Fe(3+)</name>
        <dbReference type="ChEBI" id="CHEBI:29034"/>
    </ligand>
</feature>
<comment type="subcellular location">
    <subcellularLocation>
        <location evidence="7">Cytoplasm</location>
    </subcellularLocation>
</comment>
<evidence type="ECO:0000256" key="4">
    <source>
        <dbReference type="ARBA" id="ARBA00022808"/>
    </source>
</evidence>
<dbReference type="Pfam" id="PF01979">
    <property type="entry name" value="Amidohydro_1"/>
    <property type="match status" value="1"/>
</dbReference>
<evidence type="ECO:0000256" key="7">
    <source>
        <dbReference type="HAMAP-Rule" id="MF_00372"/>
    </source>
</evidence>
<comment type="cofactor">
    <cofactor evidence="7">
        <name>Zn(2+)</name>
        <dbReference type="ChEBI" id="CHEBI:29105"/>
    </cofactor>
    <cofactor evidence="7">
        <name>Fe(3+)</name>
        <dbReference type="ChEBI" id="CHEBI:29034"/>
    </cofactor>
    <text evidence="7">Binds 1 zinc or iron ion per subunit.</text>
</comment>
<proteinExistence type="inferred from homology"/>
<feature type="binding site" evidence="7">
    <location>
        <position position="244"/>
    </location>
    <ligand>
        <name>Fe(3+)</name>
        <dbReference type="ChEBI" id="CHEBI:29034"/>
    </ligand>
</feature>
<dbReference type="InterPro" id="IPR006680">
    <property type="entry name" value="Amidohydro-rel"/>
</dbReference>
<accession>A0ABS2JRQ7</accession>
<keyword evidence="4 7" id="KW-0369">Histidine metabolism</keyword>
<feature type="binding site" evidence="7">
    <location>
        <position position="179"/>
    </location>
    <ligand>
        <name>4-imidazolone-5-propanoate</name>
        <dbReference type="ChEBI" id="CHEBI:77893"/>
    </ligand>
</feature>
<dbReference type="SUPFAM" id="SSF51556">
    <property type="entry name" value="Metallo-dependent hydrolases"/>
    <property type="match status" value="1"/>
</dbReference>
<name>A0ABS2JRQ7_9GAMM</name>
<comment type="pathway">
    <text evidence="7">Amino-acid degradation; L-histidine degradation into L-glutamate; N-formimidoyl-L-glutamate from L-histidine: step 3/3.</text>
</comment>
<dbReference type="NCBIfam" id="TIGR01224">
    <property type="entry name" value="hutI"/>
    <property type="match status" value="1"/>
</dbReference>
<feature type="binding site" evidence="7">
    <location>
        <position position="76"/>
    </location>
    <ligand>
        <name>Fe(3+)</name>
        <dbReference type="ChEBI" id="CHEBI:29034"/>
    </ligand>
</feature>
<evidence type="ECO:0000256" key="6">
    <source>
        <dbReference type="ARBA" id="ARBA00023004"/>
    </source>
</evidence>
<protein>
    <recommendedName>
        <fullName evidence="1 7">Imidazolonepropionase</fullName>
        <ecNumber evidence="1 7">3.5.2.7</ecNumber>
    </recommendedName>
    <alternativeName>
        <fullName evidence="7">Imidazolone-5-propionate hydrolase</fullName>
    </alternativeName>
</protein>
<dbReference type="Proteomes" id="UP001430065">
    <property type="component" value="Unassembled WGS sequence"/>
</dbReference>
<feature type="binding site" evidence="7">
    <location>
        <position position="83"/>
    </location>
    <ligand>
        <name>4-imidazolone-5-propanoate</name>
        <dbReference type="ChEBI" id="CHEBI:77893"/>
    </ligand>
</feature>
<dbReference type="InterPro" id="IPR032466">
    <property type="entry name" value="Metal_Hydrolase"/>
</dbReference>
<evidence type="ECO:0000256" key="2">
    <source>
        <dbReference type="ARBA" id="ARBA00022723"/>
    </source>
</evidence>
<comment type="function">
    <text evidence="7">Catalyzes the hydrolytic cleavage of the carbon-nitrogen bond in imidazolone-5-propanoate to yield N-formimidoyl-L-glutamate. It is the third step in the universal histidine degradation pathway.</text>
</comment>
<dbReference type="PANTHER" id="PTHR42752">
    <property type="entry name" value="IMIDAZOLONEPROPIONASE"/>
    <property type="match status" value="1"/>
</dbReference>
<keyword evidence="10" id="KW-1185">Reference proteome</keyword>
<feature type="binding site" evidence="7">
    <location>
        <position position="323"/>
    </location>
    <ligand>
        <name>N-formimidoyl-L-glutamate</name>
        <dbReference type="ChEBI" id="CHEBI:58928"/>
    </ligand>
</feature>
<sequence>MTQRWDHLLINATLATFAGDAPYGLIERGAIAMHEGHIAWVGAQDDLPGDALALASHVEDLGGAVVTPGLIDCHTHLVFGGNRAHEFDLRLNGASYEDIARAGGGIVSTVKATREASEDELFVQALPRAHALLADGVTALEIKSGYGLDKETERRMLRVARRIGNALGITVRTSFLGLHALPPEYRENRTAYVSLVCDEMLPALAAEGLVDAVDAFCENIGFTPEETRRVFDRATELGLPVKLHAEQLSDLDGAALVARYRGLSADHLEYLSDSGIRAMAAAGTVAVLLPGAFYALRETELPPIAGLREHGVAMAIATDCNPGTSPLLSLRLAAGMACTLFRLTPEEALRGVTVHAARALGLSDRGTLQAGQRADLDVWNVKQPAELCYWIGGQVLRNVFIGGHSQAEVRP</sequence>
<feature type="binding site" evidence="7">
    <location>
        <position position="74"/>
    </location>
    <ligand>
        <name>Fe(3+)</name>
        <dbReference type="ChEBI" id="CHEBI:29034"/>
    </ligand>
</feature>